<comment type="caution">
    <text evidence="4">The sequence shown here is derived from an EMBL/GenBank/DDBJ whole genome shotgun (WGS) entry which is preliminary data.</text>
</comment>
<evidence type="ECO:0008006" key="6">
    <source>
        <dbReference type="Google" id="ProtNLM"/>
    </source>
</evidence>
<evidence type="ECO:0000256" key="2">
    <source>
        <dbReference type="SAM" id="Coils"/>
    </source>
</evidence>
<protein>
    <recommendedName>
        <fullName evidence="6">IST1 homolog</fullName>
    </recommendedName>
</protein>
<dbReference type="GO" id="GO:0015031">
    <property type="term" value="P:protein transport"/>
    <property type="evidence" value="ECO:0007669"/>
    <property type="project" value="InterPro"/>
</dbReference>
<proteinExistence type="inferred from homology"/>
<evidence type="ECO:0000313" key="4">
    <source>
        <dbReference type="EMBL" id="KAK1277567.1"/>
    </source>
</evidence>
<dbReference type="InterPro" id="IPR005061">
    <property type="entry name" value="Ist1"/>
</dbReference>
<dbReference type="Pfam" id="PF03398">
    <property type="entry name" value="Ist1"/>
    <property type="match status" value="1"/>
</dbReference>
<dbReference type="Proteomes" id="UP001179952">
    <property type="component" value="Unassembled WGS sequence"/>
</dbReference>
<accession>A0AAV9BN56</accession>
<feature type="coiled-coil region" evidence="2">
    <location>
        <begin position="32"/>
        <end position="59"/>
    </location>
</feature>
<keyword evidence="5" id="KW-1185">Reference proteome</keyword>
<dbReference type="AlphaFoldDB" id="A0AAV9BN56"/>
<feature type="compositionally biased region" description="Basic and acidic residues" evidence="3">
    <location>
        <begin position="413"/>
        <end position="439"/>
    </location>
</feature>
<gene>
    <name evidence="4" type="ORF">QJS04_geneDACA020187</name>
</gene>
<feature type="region of interest" description="Disordered" evidence="3">
    <location>
        <begin position="210"/>
        <end position="283"/>
    </location>
</feature>
<feature type="region of interest" description="Disordered" evidence="3">
    <location>
        <begin position="295"/>
        <end position="357"/>
    </location>
</feature>
<dbReference type="Gene3D" id="1.20.1260.60">
    <property type="entry name" value="Vacuolar protein sorting-associated protein Ist1"/>
    <property type="match status" value="1"/>
</dbReference>
<dbReference type="PANTHER" id="PTHR12161">
    <property type="entry name" value="IST1 FAMILY MEMBER"/>
    <property type="match status" value="1"/>
</dbReference>
<reference evidence="4" key="1">
    <citation type="journal article" date="2023" name="Nat. Commun.">
        <title>Diploid and tetraploid genomes of Acorus and the evolution of monocots.</title>
        <authorList>
            <person name="Ma L."/>
            <person name="Liu K.W."/>
            <person name="Li Z."/>
            <person name="Hsiao Y.Y."/>
            <person name="Qi Y."/>
            <person name="Fu T."/>
            <person name="Tang G.D."/>
            <person name="Zhang D."/>
            <person name="Sun W.H."/>
            <person name="Liu D.K."/>
            <person name="Li Y."/>
            <person name="Chen G.Z."/>
            <person name="Liu X.D."/>
            <person name="Liao X.Y."/>
            <person name="Jiang Y.T."/>
            <person name="Yu X."/>
            <person name="Hao Y."/>
            <person name="Huang J."/>
            <person name="Zhao X.W."/>
            <person name="Ke S."/>
            <person name="Chen Y.Y."/>
            <person name="Wu W.L."/>
            <person name="Hsu J.L."/>
            <person name="Lin Y.F."/>
            <person name="Huang M.D."/>
            <person name="Li C.Y."/>
            <person name="Huang L."/>
            <person name="Wang Z.W."/>
            <person name="Zhao X."/>
            <person name="Zhong W.Y."/>
            <person name="Peng D.H."/>
            <person name="Ahmad S."/>
            <person name="Lan S."/>
            <person name="Zhang J.S."/>
            <person name="Tsai W.C."/>
            <person name="Van de Peer Y."/>
            <person name="Liu Z.J."/>
        </authorList>
    </citation>
    <scope>NUCLEOTIDE SEQUENCE</scope>
    <source>
        <strain evidence="4">SCP</strain>
    </source>
</reference>
<keyword evidence="2" id="KW-0175">Coiled coil</keyword>
<feature type="compositionally biased region" description="Acidic residues" evidence="3">
    <location>
        <begin position="232"/>
        <end position="245"/>
    </location>
</feature>
<feature type="compositionally biased region" description="Low complexity" evidence="3">
    <location>
        <begin position="300"/>
        <end position="321"/>
    </location>
</feature>
<dbReference type="FunFam" id="1.20.1260.60:FF:000003">
    <property type="entry name" value="IST1-like protein isoform A"/>
    <property type="match status" value="1"/>
</dbReference>
<name>A0AAV9BN56_ACOGR</name>
<evidence type="ECO:0000256" key="1">
    <source>
        <dbReference type="ARBA" id="ARBA00005536"/>
    </source>
</evidence>
<feature type="region of interest" description="Disordered" evidence="3">
    <location>
        <begin position="407"/>
        <end position="487"/>
    </location>
</feature>
<sequence>MSMLDAFFGRGFKASKCKTLLKLTLPRIKLLRNRREIQVKQMRRDIANLLQNGQEATARIRVEHIIREENMMAAQEILELFCELVAVRIPIIETQRECPLDLKEAISSICFAAPRCADLPELQQVQMLFATKYGKEFVTAAAELMPDCGVNRQIIELLSIRAPPAEIKLKLLKEIAEEHEIDWDPTSTETEFLKPHEDLLNGPVDIINGSKLPLPKDKHEEQLSSASVNDSLDQDNSDADSDFLDLPEVPKTAPRQSPEAPSAPEILPTFPASPDLQPENETTNDASADANVLHITGSKPDTFTPDPSLSSPLPSADASFSTVKDNRHHVPFVSSPAPFSTTPAKKSEPAPTFSRNQSEINIDFQDVLAAAQVAAESADRAAAAARSAASLAQVKITELVMRKNSCAPATTENEFHVDIDDRPPEEEKPVFDRDHRPVTDFDAPNASETQYRSSLDPDEKAVEFQPAFQPSRSTSMEDDPYLSYPNLFSRQESDLNRFASDISRMGP</sequence>
<dbReference type="EMBL" id="JAUJYN010000002">
    <property type="protein sequence ID" value="KAK1277567.1"/>
    <property type="molecule type" value="Genomic_DNA"/>
</dbReference>
<comment type="similarity">
    <text evidence="1">Belongs to the IST1 family.</text>
</comment>
<reference evidence="4" key="2">
    <citation type="submission" date="2023-06" db="EMBL/GenBank/DDBJ databases">
        <authorList>
            <person name="Ma L."/>
            <person name="Liu K.-W."/>
            <person name="Li Z."/>
            <person name="Hsiao Y.-Y."/>
            <person name="Qi Y."/>
            <person name="Fu T."/>
            <person name="Tang G."/>
            <person name="Zhang D."/>
            <person name="Sun W.-H."/>
            <person name="Liu D.-K."/>
            <person name="Li Y."/>
            <person name="Chen G.-Z."/>
            <person name="Liu X.-D."/>
            <person name="Liao X.-Y."/>
            <person name="Jiang Y.-T."/>
            <person name="Yu X."/>
            <person name="Hao Y."/>
            <person name="Huang J."/>
            <person name="Zhao X.-W."/>
            <person name="Ke S."/>
            <person name="Chen Y.-Y."/>
            <person name="Wu W.-L."/>
            <person name="Hsu J.-L."/>
            <person name="Lin Y.-F."/>
            <person name="Huang M.-D."/>
            <person name="Li C.-Y."/>
            <person name="Huang L."/>
            <person name="Wang Z.-W."/>
            <person name="Zhao X."/>
            <person name="Zhong W.-Y."/>
            <person name="Peng D.-H."/>
            <person name="Ahmad S."/>
            <person name="Lan S."/>
            <person name="Zhang J.-S."/>
            <person name="Tsai W.-C."/>
            <person name="Van De Peer Y."/>
            <person name="Liu Z.-J."/>
        </authorList>
    </citation>
    <scope>NUCLEOTIDE SEQUENCE</scope>
    <source>
        <strain evidence="4">SCP</strain>
        <tissue evidence="4">Leaves</tissue>
    </source>
</reference>
<organism evidence="4 5">
    <name type="scientific">Acorus gramineus</name>
    <name type="common">Dwarf sweet flag</name>
    <dbReference type="NCBI Taxonomy" id="55184"/>
    <lineage>
        <taxon>Eukaryota</taxon>
        <taxon>Viridiplantae</taxon>
        <taxon>Streptophyta</taxon>
        <taxon>Embryophyta</taxon>
        <taxon>Tracheophyta</taxon>
        <taxon>Spermatophyta</taxon>
        <taxon>Magnoliopsida</taxon>
        <taxon>Liliopsida</taxon>
        <taxon>Acoraceae</taxon>
        <taxon>Acorus</taxon>
    </lineage>
</organism>
<evidence type="ECO:0000256" key="3">
    <source>
        <dbReference type="SAM" id="MobiDB-lite"/>
    </source>
</evidence>
<evidence type="ECO:0000313" key="5">
    <source>
        <dbReference type="Proteomes" id="UP001179952"/>
    </source>
</evidence>
<dbReference type="PANTHER" id="PTHR12161:SF5">
    <property type="entry name" value="IST1 HOMOLOG"/>
    <property type="match status" value="1"/>
</dbReference>
<dbReference type="InterPro" id="IPR042277">
    <property type="entry name" value="IST1-like"/>
</dbReference>